<organism evidence="1 2">
    <name type="scientific">Penicillium concentricum</name>
    <dbReference type="NCBI Taxonomy" id="293559"/>
    <lineage>
        <taxon>Eukaryota</taxon>
        <taxon>Fungi</taxon>
        <taxon>Dikarya</taxon>
        <taxon>Ascomycota</taxon>
        <taxon>Pezizomycotina</taxon>
        <taxon>Eurotiomycetes</taxon>
        <taxon>Eurotiomycetidae</taxon>
        <taxon>Eurotiales</taxon>
        <taxon>Aspergillaceae</taxon>
        <taxon>Penicillium</taxon>
    </lineage>
</organism>
<protein>
    <submittedName>
        <fullName evidence="1">Uncharacterized protein</fullName>
    </submittedName>
</protein>
<gene>
    <name evidence="1" type="ORF">N7517_010291</name>
</gene>
<dbReference type="RefSeq" id="XP_056573829.1">
    <property type="nucleotide sequence ID" value="XM_056728014.1"/>
</dbReference>
<proteinExistence type="predicted"/>
<reference evidence="1" key="1">
    <citation type="submission" date="2022-12" db="EMBL/GenBank/DDBJ databases">
        <authorList>
            <person name="Petersen C."/>
        </authorList>
    </citation>
    <scope>NUCLEOTIDE SEQUENCE</scope>
    <source>
        <strain evidence="1">IBT 3081</strain>
    </source>
</reference>
<reference evidence="1" key="2">
    <citation type="journal article" date="2023" name="IMA Fungus">
        <title>Comparative genomic study of the Penicillium genus elucidates a diverse pangenome and 15 lateral gene transfer events.</title>
        <authorList>
            <person name="Petersen C."/>
            <person name="Sorensen T."/>
            <person name="Nielsen M.R."/>
            <person name="Sondergaard T.E."/>
            <person name="Sorensen J.L."/>
            <person name="Fitzpatrick D.A."/>
            <person name="Frisvad J.C."/>
            <person name="Nielsen K.L."/>
        </authorList>
    </citation>
    <scope>NUCLEOTIDE SEQUENCE</scope>
    <source>
        <strain evidence="1">IBT 3081</strain>
    </source>
</reference>
<dbReference type="EMBL" id="JAPZBT010000006">
    <property type="protein sequence ID" value="KAJ5355682.1"/>
    <property type="molecule type" value="Genomic_DNA"/>
</dbReference>
<keyword evidence="2" id="KW-1185">Reference proteome</keyword>
<accession>A0A9W9R8H9</accession>
<evidence type="ECO:0000313" key="1">
    <source>
        <dbReference type="EMBL" id="KAJ5355682.1"/>
    </source>
</evidence>
<evidence type="ECO:0000313" key="2">
    <source>
        <dbReference type="Proteomes" id="UP001147752"/>
    </source>
</evidence>
<name>A0A9W9R8H9_9EURO</name>
<sequence length="146" mass="15981">MIQNTGREASESDLDSTEIETIEAKKKYHKPAIGRASISKVISETGWFYQFCCGQSPSCLKGYLRLQQTLPESSEGSTDTSFSVYPAEISLQEISFLVNPGTLSSVFPIVFSSILPAGIRVLCKPNDALSSGLFDWSRYTLVPLAC</sequence>
<comment type="caution">
    <text evidence="1">The sequence shown here is derived from an EMBL/GenBank/DDBJ whole genome shotgun (WGS) entry which is preliminary data.</text>
</comment>
<dbReference type="Proteomes" id="UP001147752">
    <property type="component" value="Unassembled WGS sequence"/>
</dbReference>
<dbReference type="GeneID" id="81467197"/>
<dbReference type="AlphaFoldDB" id="A0A9W9R8H9"/>